<dbReference type="EC" id="6.5.1.2" evidence="7"/>
<keyword evidence="9" id="KW-0732">Signal</keyword>
<evidence type="ECO:0000256" key="5">
    <source>
        <dbReference type="ARBA" id="ARBA00023204"/>
    </source>
</evidence>
<dbReference type="PANTHER" id="PTHR47810:SF1">
    <property type="entry name" value="DNA LIGASE B"/>
    <property type="match status" value="1"/>
</dbReference>
<dbReference type="Pfam" id="PF01653">
    <property type="entry name" value="DNA_ligase_aden"/>
    <property type="match status" value="1"/>
</dbReference>
<feature type="signal peptide" evidence="9">
    <location>
        <begin position="1"/>
        <end position="17"/>
    </location>
</feature>
<name>A0A2P8VF26_9ENTR</name>
<dbReference type="NCBIfam" id="NF005987">
    <property type="entry name" value="PRK08097.1"/>
    <property type="match status" value="1"/>
</dbReference>
<evidence type="ECO:0000256" key="1">
    <source>
        <dbReference type="ARBA" id="ARBA00022598"/>
    </source>
</evidence>
<dbReference type="STRING" id="1388748.GCA_000463155_00071"/>
<protein>
    <recommendedName>
        <fullName evidence="7">DNA ligase B</fullName>
        <ecNumber evidence="7">6.5.1.2</ecNumber>
    </recommendedName>
    <alternativeName>
        <fullName evidence="7">Polydeoxyribonucleotide synthase [NAD(+)] B</fullName>
    </alternativeName>
</protein>
<keyword evidence="12" id="KW-1185">Reference proteome</keyword>
<gene>
    <name evidence="7" type="primary">ligB</name>
    <name evidence="11" type="ORF">C7G83_18175</name>
</gene>
<dbReference type="InterPro" id="IPR012340">
    <property type="entry name" value="NA-bd_OB-fold"/>
</dbReference>
<dbReference type="GO" id="GO:0003911">
    <property type="term" value="F:DNA ligase (NAD+) activity"/>
    <property type="evidence" value="ECO:0007669"/>
    <property type="project" value="UniProtKB-UniRule"/>
</dbReference>
<evidence type="ECO:0000256" key="6">
    <source>
        <dbReference type="ARBA" id="ARBA00034005"/>
    </source>
</evidence>
<keyword evidence="1 7" id="KW-0436">Ligase</keyword>
<dbReference type="AlphaFoldDB" id="A0A2P8VF26"/>
<keyword evidence="3 7" id="KW-0227">DNA damage</keyword>
<feature type="chain" id="PRO_5015150445" description="DNA ligase B" evidence="9">
    <location>
        <begin position="18"/>
        <end position="583"/>
    </location>
</feature>
<evidence type="ECO:0000256" key="8">
    <source>
        <dbReference type="SAM" id="MobiDB-lite"/>
    </source>
</evidence>
<dbReference type="GO" id="GO:0006281">
    <property type="term" value="P:DNA repair"/>
    <property type="evidence" value="ECO:0007669"/>
    <property type="project" value="UniProtKB-KW"/>
</dbReference>
<proteinExistence type="inferred from homology"/>
<dbReference type="Gene3D" id="1.10.150.20">
    <property type="entry name" value="5' to 3' exonuclease, C-terminal subdomain"/>
    <property type="match status" value="1"/>
</dbReference>
<keyword evidence="5 7" id="KW-0234">DNA repair</keyword>
<dbReference type="SUPFAM" id="SSF56091">
    <property type="entry name" value="DNA ligase/mRNA capping enzyme, catalytic domain"/>
    <property type="match status" value="1"/>
</dbReference>
<dbReference type="PANTHER" id="PTHR47810">
    <property type="entry name" value="DNA LIGASE"/>
    <property type="match status" value="1"/>
</dbReference>
<dbReference type="Pfam" id="PF03120">
    <property type="entry name" value="OB_DNA_ligase"/>
    <property type="match status" value="1"/>
</dbReference>
<dbReference type="InterPro" id="IPR020923">
    <property type="entry name" value="DNA_ligase_B"/>
</dbReference>
<evidence type="ECO:0000256" key="9">
    <source>
        <dbReference type="SAM" id="SignalP"/>
    </source>
</evidence>
<dbReference type="Gene3D" id="1.10.287.610">
    <property type="entry name" value="Helix hairpin bin"/>
    <property type="match status" value="1"/>
</dbReference>
<reference evidence="11 12" key="1">
    <citation type="submission" date="2018-03" db="EMBL/GenBank/DDBJ databases">
        <title>Draft genome sequence of the first documented clinical Siccibacter turicensis isolate in Austria.</title>
        <authorList>
            <person name="Lepuschitz S."/>
            <person name="Pekard-Amenitsch S."/>
            <person name="Haunold R."/>
            <person name="Schill S."/>
            <person name="Mach R."/>
            <person name="Allerberger F."/>
            <person name="Ruppitsch W."/>
            <person name="Forsythe S.J."/>
        </authorList>
    </citation>
    <scope>NUCLEOTIDE SEQUENCE [LARGE SCALE GENOMIC DNA]</scope>
    <source>
        <strain evidence="11 12">6100069499-17</strain>
    </source>
</reference>
<organism evidence="11 12">
    <name type="scientific">Siccibacter turicensis</name>
    <dbReference type="NCBI Taxonomy" id="357233"/>
    <lineage>
        <taxon>Bacteria</taxon>
        <taxon>Pseudomonadati</taxon>
        <taxon>Pseudomonadota</taxon>
        <taxon>Gammaproteobacteria</taxon>
        <taxon>Enterobacterales</taxon>
        <taxon>Enterobacteriaceae</taxon>
        <taxon>Siccibacter</taxon>
    </lineage>
</organism>
<evidence type="ECO:0000256" key="4">
    <source>
        <dbReference type="ARBA" id="ARBA00023027"/>
    </source>
</evidence>
<evidence type="ECO:0000259" key="10">
    <source>
        <dbReference type="SMART" id="SM00532"/>
    </source>
</evidence>
<comment type="function">
    <text evidence="7">Catalyzes the formation of phosphodiester linkages between 5'-phosphoryl and 3'-hydroxyl groups in double-stranded DNA using NAD as a coenzyme and as the energy source for the reaction.</text>
</comment>
<dbReference type="SMART" id="SM00532">
    <property type="entry name" value="LIGANc"/>
    <property type="match status" value="1"/>
</dbReference>
<dbReference type="Gene3D" id="2.40.50.140">
    <property type="entry name" value="Nucleic acid-binding proteins"/>
    <property type="match status" value="1"/>
</dbReference>
<dbReference type="OrthoDB" id="9759736at2"/>
<feature type="domain" description="NAD-dependent DNA ligase N-terminal" evidence="10">
    <location>
        <begin position="26"/>
        <end position="423"/>
    </location>
</feature>
<sequence>MFIALLFLTTLSPFADATCPIWSDAEAGQEMERLSAQLTAWDRDYWLRGESPVSDAVYDELRTRLHEWQTCFQASQGIAVSAPPLSGKVPHPVFHTGVRKLDNPVALTQWMRARNELWAQPKIDGVAVTLVYRHGRLVKAISRGDGRLGQDWTSRVRSIPAIPQRTSGALADSVLQGEIFWRRDKHVQKQAGGMNARAKVAGAMMRKDDSPLLRELDVFIWAWPDGPALMKDRLGALEKGGFPLVKRWTIPITQLSDVAALREQWFTSPLPFVTDGVVIRDGREPPSVSWMPGEGDWVVAWKYPPAQHIAHVKRVHFTTGRTGNIGVVAELSPIGIDDKTVSRVNIGSVNRWRRLDLVPGDQVIVSLAGRGIPRIDRVVWRVSQRDTPQPPAEGQFHQFSCYFATAACREQFTARLSWLSRAAVLDIPGLNDAVWTQLLQAHRFEHLFSWLALSREALATTPGISSARAAAIWQRFTLTRRQPFSRWLKALGLPLPDMAFNLLADRSWQQVLNRNEARWQQLPGVGQVRAKKLVAFSHHPEIATLARWLAAQGIPGFAGFSGSYDDSETQAVPAESEARADAP</sequence>
<evidence type="ECO:0000313" key="11">
    <source>
        <dbReference type="EMBL" id="PSN06147.1"/>
    </source>
</evidence>
<dbReference type="InterPro" id="IPR013839">
    <property type="entry name" value="DNAligase_adenylation"/>
</dbReference>
<dbReference type="SUPFAM" id="SSF50249">
    <property type="entry name" value="Nucleic acid-binding proteins"/>
    <property type="match status" value="1"/>
</dbReference>
<evidence type="ECO:0000313" key="12">
    <source>
        <dbReference type="Proteomes" id="UP000240212"/>
    </source>
</evidence>
<evidence type="ECO:0000256" key="3">
    <source>
        <dbReference type="ARBA" id="ARBA00022763"/>
    </source>
</evidence>
<dbReference type="SUPFAM" id="SSF47781">
    <property type="entry name" value="RuvA domain 2-like"/>
    <property type="match status" value="1"/>
</dbReference>
<dbReference type="EMBL" id="PYEP01000009">
    <property type="protein sequence ID" value="PSN06147.1"/>
    <property type="molecule type" value="Genomic_DNA"/>
</dbReference>
<accession>A0A2P8VF26</accession>
<keyword evidence="4 7" id="KW-0520">NAD</keyword>
<dbReference type="InterPro" id="IPR004150">
    <property type="entry name" value="NAD_DNA_ligase_OB"/>
</dbReference>
<comment type="caution">
    <text evidence="11">The sequence shown here is derived from an EMBL/GenBank/DDBJ whole genome shotgun (WGS) entry which is preliminary data.</text>
</comment>
<dbReference type="InterPro" id="IPR013840">
    <property type="entry name" value="DNAligase_N"/>
</dbReference>
<feature type="region of interest" description="Disordered" evidence="8">
    <location>
        <begin position="564"/>
        <end position="583"/>
    </location>
</feature>
<dbReference type="Gene3D" id="3.30.470.30">
    <property type="entry name" value="DNA ligase/mRNA capping enzyme"/>
    <property type="match status" value="1"/>
</dbReference>
<keyword evidence="2 7" id="KW-0235">DNA replication</keyword>
<dbReference type="HAMAP" id="MF_01587">
    <property type="entry name" value="DNA_ligase_B"/>
    <property type="match status" value="1"/>
</dbReference>
<evidence type="ECO:0000256" key="7">
    <source>
        <dbReference type="HAMAP-Rule" id="MF_01587"/>
    </source>
</evidence>
<dbReference type="GO" id="GO:0006260">
    <property type="term" value="P:DNA replication"/>
    <property type="evidence" value="ECO:0007669"/>
    <property type="project" value="UniProtKB-KW"/>
</dbReference>
<evidence type="ECO:0000256" key="2">
    <source>
        <dbReference type="ARBA" id="ARBA00022705"/>
    </source>
</evidence>
<dbReference type="InterPro" id="IPR050326">
    <property type="entry name" value="NAD_dep_DNA_ligaseB"/>
</dbReference>
<comment type="similarity">
    <text evidence="7">Belongs to the NAD-dependent DNA ligase family. LigB subfamily.</text>
</comment>
<dbReference type="InterPro" id="IPR010994">
    <property type="entry name" value="RuvA_2-like"/>
</dbReference>
<dbReference type="Proteomes" id="UP000240212">
    <property type="component" value="Unassembled WGS sequence"/>
</dbReference>
<feature type="active site" description="N6-AMP-lysine intermediate" evidence="7">
    <location>
        <position position="122"/>
    </location>
</feature>
<comment type="catalytic activity">
    <reaction evidence="6 7">
        <text>NAD(+) + (deoxyribonucleotide)n-3'-hydroxyl + 5'-phospho-(deoxyribonucleotide)m = (deoxyribonucleotide)n+m + AMP + beta-nicotinamide D-nucleotide.</text>
        <dbReference type="EC" id="6.5.1.2"/>
    </reaction>
</comment>